<keyword evidence="16" id="KW-0961">Cell wall biogenesis/degradation</keyword>
<evidence type="ECO:0000256" key="5">
    <source>
        <dbReference type="ARBA" id="ARBA00022645"/>
    </source>
</evidence>
<keyword evidence="6" id="KW-0645">Protease</keyword>
<dbReference type="AlphaFoldDB" id="A0A679J8I9"/>
<keyword evidence="12" id="KW-0573">Peptidoglycan synthesis</keyword>
<comment type="similarity">
    <text evidence="3">In the C-terminal section; belongs to the transpeptidase family.</text>
</comment>
<accession>A0A679J8I9</accession>
<feature type="domain" description="Glycosyl transferase family 51" evidence="21">
    <location>
        <begin position="154"/>
        <end position="324"/>
    </location>
</feature>
<keyword evidence="10" id="KW-0378">Hydrolase</keyword>
<dbReference type="InterPro" id="IPR012338">
    <property type="entry name" value="Beta-lactam/transpept-like"/>
</dbReference>
<proteinExistence type="inferred from homology"/>
<keyword evidence="8" id="KW-0808">Transferase</keyword>
<evidence type="ECO:0000256" key="1">
    <source>
        <dbReference type="ARBA" id="ARBA00004370"/>
    </source>
</evidence>
<evidence type="ECO:0000259" key="21">
    <source>
        <dbReference type="Pfam" id="PF00912"/>
    </source>
</evidence>
<dbReference type="GO" id="GO:0008658">
    <property type="term" value="F:penicillin binding"/>
    <property type="evidence" value="ECO:0007669"/>
    <property type="project" value="InterPro"/>
</dbReference>
<comment type="similarity">
    <text evidence="4">In the N-terminal section; belongs to the glycosyltransferase 51 family.</text>
</comment>
<dbReference type="Gene3D" id="1.10.3810.10">
    <property type="entry name" value="Biosynthetic peptidoglycan transglycosylase-like"/>
    <property type="match status" value="1"/>
</dbReference>
<dbReference type="FunFam" id="1.10.3810.10:FF:000001">
    <property type="entry name" value="Penicillin-binding protein 1A"/>
    <property type="match status" value="1"/>
</dbReference>
<evidence type="ECO:0000256" key="14">
    <source>
        <dbReference type="ARBA" id="ARBA00023136"/>
    </source>
</evidence>
<protein>
    <submittedName>
        <fullName evidence="22">Penicillin-binding protein 1A</fullName>
    </submittedName>
</protein>
<keyword evidence="7" id="KW-0328">Glycosyltransferase</keyword>
<feature type="compositionally biased region" description="Basic and acidic residues" evidence="19">
    <location>
        <begin position="993"/>
        <end position="1012"/>
    </location>
</feature>
<keyword evidence="13" id="KW-1133">Transmembrane helix</keyword>
<dbReference type="UniPathway" id="UPA00219"/>
<dbReference type="GO" id="GO:0009252">
    <property type="term" value="P:peptidoglycan biosynthetic process"/>
    <property type="evidence" value="ECO:0007669"/>
    <property type="project" value="UniProtKB-UniPathway"/>
</dbReference>
<evidence type="ECO:0000256" key="17">
    <source>
        <dbReference type="ARBA" id="ARBA00034000"/>
    </source>
</evidence>
<dbReference type="SUPFAM" id="SSF53955">
    <property type="entry name" value="Lysozyme-like"/>
    <property type="match status" value="1"/>
</dbReference>
<comment type="subcellular location">
    <subcellularLocation>
        <location evidence="1">Membrane</location>
    </subcellularLocation>
</comment>
<dbReference type="Pfam" id="PF00905">
    <property type="entry name" value="Transpeptidase"/>
    <property type="match status" value="2"/>
</dbReference>
<dbReference type="InterPro" id="IPR001460">
    <property type="entry name" value="PCN-bd_Tpept"/>
</dbReference>
<evidence type="ECO:0000256" key="11">
    <source>
        <dbReference type="ARBA" id="ARBA00022960"/>
    </source>
</evidence>
<organism evidence="22">
    <name type="scientific">Methylobacterium bullatum</name>
    <dbReference type="NCBI Taxonomy" id="570505"/>
    <lineage>
        <taxon>Bacteria</taxon>
        <taxon>Pseudomonadati</taxon>
        <taxon>Pseudomonadota</taxon>
        <taxon>Alphaproteobacteria</taxon>
        <taxon>Hyphomicrobiales</taxon>
        <taxon>Methylobacteriaceae</taxon>
        <taxon>Methylobacterium</taxon>
    </lineage>
</organism>
<dbReference type="GO" id="GO:0030288">
    <property type="term" value="C:outer membrane-bounded periplasmic space"/>
    <property type="evidence" value="ECO:0007669"/>
    <property type="project" value="TreeGrafter"/>
</dbReference>
<dbReference type="GO" id="GO:0009002">
    <property type="term" value="F:serine-type D-Ala-D-Ala carboxypeptidase activity"/>
    <property type="evidence" value="ECO:0007669"/>
    <property type="project" value="UniProtKB-EC"/>
</dbReference>
<dbReference type="GO" id="GO:0008955">
    <property type="term" value="F:peptidoglycan glycosyltransferase activity"/>
    <property type="evidence" value="ECO:0007669"/>
    <property type="project" value="UniProtKB-EC"/>
</dbReference>
<feature type="region of interest" description="Disordered" evidence="19">
    <location>
        <begin position="909"/>
        <end position="1012"/>
    </location>
</feature>
<evidence type="ECO:0000256" key="12">
    <source>
        <dbReference type="ARBA" id="ARBA00022984"/>
    </source>
</evidence>
<keyword evidence="11" id="KW-0133">Cell shape</keyword>
<keyword evidence="9" id="KW-0812">Transmembrane</keyword>
<feature type="domain" description="Penicillin-binding protein transpeptidase" evidence="20">
    <location>
        <begin position="556"/>
        <end position="663"/>
    </location>
</feature>
<evidence type="ECO:0000256" key="8">
    <source>
        <dbReference type="ARBA" id="ARBA00022679"/>
    </source>
</evidence>
<feature type="domain" description="Penicillin-binding protein transpeptidase" evidence="20">
    <location>
        <begin position="708"/>
        <end position="841"/>
    </location>
</feature>
<name>A0A679J8I9_9HYPH</name>
<evidence type="ECO:0000313" key="22">
    <source>
        <dbReference type="EMBL" id="CAA2107254.1"/>
    </source>
</evidence>
<dbReference type="GO" id="GO:0006508">
    <property type="term" value="P:proteolysis"/>
    <property type="evidence" value="ECO:0007669"/>
    <property type="project" value="UniProtKB-KW"/>
</dbReference>
<dbReference type="Pfam" id="PF00912">
    <property type="entry name" value="Transgly"/>
    <property type="match status" value="1"/>
</dbReference>
<keyword evidence="15" id="KW-0511">Multifunctional enzyme</keyword>
<comment type="catalytic activity">
    <reaction evidence="18">
        <text>[GlcNAc-(1-&gt;4)-Mur2Ac(oyl-L-Ala-gamma-D-Glu-L-Lys-D-Ala-D-Ala)](n)-di-trans,octa-cis-undecaprenyl diphosphate + beta-D-GlcNAc-(1-&gt;4)-Mur2Ac(oyl-L-Ala-gamma-D-Glu-L-Lys-D-Ala-D-Ala)-di-trans,octa-cis-undecaprenyl diphosphate = [GlcNAc-(1-&gt;4)-Mur2Ac(oyl-L-Ala-gamma-D-Glu-L-Lys-D-Ala-D-Ala)](n+1)-di-trans,octa-cis-undecaprenyl diphosphate + di-trans,octa-cis-undecaprenyl diphosphate + H(+)</text>
        <dbReference type="Rhea" id="RHEA:23708"/>
        <dbReference type="Rhea" id="RHEA-COMP:9602"/>
        <dbReference type="Rhea" id="RHEA-COMP:9603"/>
        <dbReference type="ChEBI" id="CHEBI:15378"/>
        <dbReference type="ChEBI" id="CHEBI:58405"/>
        <dbReference type="ChEBI" id="CHEBI:60033"/>
        <dbReference type="ChEBI" id="CHEBI:78435"/>
        <dbReference type="EC" id="2.4.99.28"/>
    </reaction>
</comment>
<dbReference type="GO" id="GO:0008360">
    <property type="term" value="P:regulation of cell shape"/>
    <property type="evidence" value="ECO:0007669"/>
    <property type="project" value="UniProtKB-KW"/>
</dbReference>
<dbReference type="SUPFAM" id="SSF56601">
    <property type="entry name" value="beta-lactamase/transpeptidase-like"/>
    <property type="match status" value="1"/>
</dbReference>
<evidence type="ECO:0000256" key="10">
    <source>
        <dbReference type="ARBA" id="ARBA00022801"/>
    </source>
</evidence>
<evidence type="ECO:0000256" key="3">
    <source>
        <dbReference type="ARBA" id="ARBA00007090"/>
    </source>
</evidence>
<evidence type="ECO:0000259" key="20">
    <source>
        <dbReference type="Pfam" id="PF00905"/>
    </source>
</evidence>
<evidence type="ECO:0000256" key="15">
    <source>
        <dbReference type="ARBA" id="ARBA00023268"/>
    </source>
</evidence>
<evidence type="ECO:0000256" key="4">
    <source>
        <dbReference type="ARBA" id="ARBA00007739"/>
    </source>
</evidence>
<evidence type="ECO:0000256" key="6">
    <source>
        <dbReference type="ARBA" id="ARBA00022670"/>
    </source>
</evidence>
<gene>
    <name evidence="22" type="primary">mrcA_2</name>
    <name evidence="22" type="ORF">MBUL_04070</name>
</gene>
<evidence type="ECO:0000256" key="7">
    <source>
        <dbReference type="ARBA" id="ARBA00022676"/>
    </source>
</evidence>
<evidence type="ECO:0000256" key="2">
    <source>
        <dbReference type="ARBA" id="ARBA00004752"/>
    </source>
</evidence>
<dbReference type="EMBL" id="LR743504">
    <property type="protein sequence ID" value="CAA2107254.1"/>
    <property type="molecule type" value="Genomic_DNA"/>
</dbReference>
<reference evidence="22" key="1">
    <citation type="submission" date="2019-12" db="EMBL/GenBank/DDBJ databases">
        <authorList>
            <person name="Cremers G."/>
        </authorList>
    </citation>
    <scope>NUCLEOTIDE SEQUENCE</scope>
    <source>
        <strain evidence="22">Mbul1</strain>
    </source>
</reference>
<dbReference type="InterPro" id="IPR050396">
    <property type="entry name" value="Glycosyltr_51/Transpeptidase"/>
</dbReference>
<evidence type="ECO:0000256" key="16">
    <source>
        <dbReference type="ARBA" id="ARBA00023316"/>
    </source>
</evidence>
<dbReference type="GO" id="GO:0071555">
    <property type="term" value="P:cell wall organization"/>
    <property type="evidence" value="ECO:0007669"/>
    <property type="project" value="UniProtKB-KW"/>
</dbReference>
<evidence type="ECO:0000256" key="13">
    <source>
        <dbReference type="ARBA" id="ARBA00022989"/>
    </source>
</evidence>
<comment type="catalytic activity">
    <reaction evidence="17">
        <text>Preferential cleavage: (Ac)2-L-Lys-D-Ala-|-D-Ala. Also transpeptidation of peptidyl-alanyl moieties that are N-acyl substituents of D-alanine.</text>
        <dbReference type="EC" id="3.4.16.4"/>
    </reaction>
</comment>
<dbReference type="InterPro" id="IPR023346">
    <property type="entry name" value="Lysozyme-like_dom_sf"/>
</dbReference>
<evidence type="ECO:0000256" key="9">
    <source>
        <dbReference type="ARBA" id="ARBA00022692"/>
    </source>
</evidence>
<dbReference type="PANTHER" id="PTHR32282:SF27">
    <property type="entry name" value="PENICILLIN-BINDING PROTEIN 1A"/>
    <property type="match status" value="1"/>
</dbReference>
<dbReference type="Gene3D" id="3.40.710.10">
    <property type="entry name" value="DD-peptidase/beta-lactamase superfamily"/>
    <property type="match status" value="1"/>
</dbReference>
<keyword evidence="5" id="KW-0121">Carboxypeptidase</keyword>
<feature type="region of interest" description="Disordered" evidence="19">
    <location>
        <begin position="449"/>
        <end position="473"/>
    </location>
</feature>
<sequence length="1012" mass="108748">MNIILIKLFATALTLSQVTTRPDAVKTQFDPVADKAQVVQILRDGCAHMRKAFDIEDINLDELISTAMEDPSAIAGASAPKLLHGLDIGELNTSYRQFCNGENPANSPFDAAEVIAFYNKAVADLPSAQDLKDRKLPGASLILDGAGKRYAEAFEANGRRLSVPISDVPVMVQKAFVAAEDKRFETHKGIDERGVIRAFIGNLASPGRPAGGSTITQQVVKNLSVGDDVTYERKIREMIVASRLEEILGKPQILELYLNGIYLGRGSYGIEMAARSYFGKSVGQLTVPEAALLGGMPKGPNFYNPDKYPDRAKERRAYVLARMKDEGVITEAQLTEAANAPLGLKPIETTRRDSGFYFVDHLTREARTFAGIDSLTSASHVVRSTINAGLQTAVESALQDGLATYERATGRQRYEGPEFNLADSIAKLGGATPAVEGSVQSVPLVVGGEAKPRSATDKPAPASAAGPKPVPQKPVWQRALESARPVLYDVHWPLAVVLESGRGPVKAGLADGRIVSLDPGIAKGRLQTYDVVRVKLRDPKAKALRADLRVRPSVQGAALVLENRTGRILAMDGGFSYPLSQLNRVTQTVRQPGSTLKPLTYLAALNAGLQPNTLVMDSSVTLPPIGGVGQSWSPKNYDGGGSGATTLRRGLEFSKNLVTARLLQGGIADTPPASLTRICDLALEAQLYAECERYYPFVLGSQPVRMVDLAAFYAAVANEGARPAPYALEAVERDGTVLYKREPKEPVRIGSADRVAFYQLKTMLQGVTNHGTAAALARFSGSIAGKTGTSENENDAWFAGFTNEITIVVWVGYDNADGTRRTLGRGQTGGHLAVPIAGTILQAAWANGVARTPLAPPSPEAKRLLADLPIDPRSGERVTGGGFLEHFRLSNGRVADTQYQLLPREVQTAMRPDSEDGDTGGLDDGADVVGDLYGNLTSRRGAEPDPLDPFGERPSQPRGRRAQGDGQGNGYGYEGSRSPAWPGTQRSPFGEDEPPRARRRDPDYLFGDDPRY</sequence>
<dbReference type="PANTHER" id="PTHR32282">
    <property type="entry name" value="BINDING PROTEIN TRANSPEPTIDASE, PUTATIVE-RELATED"/>
    <property type="match status" value="1"/>
</dbReference>
<dbReference type="InterPro" id="IPR036950">
    <property type="entry name" value="PBP_transglycosylase"/>
</dbReference>
<dbReference type="InterPro" id="IPR001264">
    <property type="entry name" value="Glyco_trans_51"/>
</dbReference>
<evidence type="ECO:0000256" key="19">
    <source>
        <dbReference type="SAM" id="MobiDB-lite"/>
    </source>
</evidence>
<dbReference type="GO" id="GO:0016020">
    <property type="term" value="C:membrane"/>
    <property type="evidence" value="ECO:0007669"/>
    <property type="project" value="UniProtKB-SubCell"/>
</dbReference>
<comment type="pathway">
    <text evidence="2">Cell wall biogenesis; peptidoglycan biosynthesis.</text>
</comment>
<evidence type="ECO:0000256" key="18">
    <source>
        <dbReference type="ARBA" id="ARBA00049902"/>
    </source>
</evidence>
<keyword evidence="14" id="KW-0472">Membrane</keyword>